<evidence type="ECO:0000313" key="2">
    <source>
        <dbReference type="EMBL" id="QCY47520.1"/>
    </source>
</evidence>
<feature type="region of interest" description="Disordered" evidence="1">
    <location>
        <begin position="1"/>
        <end position="25"/>
    </location>
</feature>
<name>A0A5B7WWC4_9MICC</name>
<protein>
    <submittedName>
        <fullName evidence="2">Uncharacterized protein</fullName>
    </submittedName>
</protein>
<dbReference type="AlphaFoldDB" id="A0A5B7WWC4"/>
<organism evidence="2 3">
    <name type="scientific">Glutamicibacter creatinolyticus</name>
    <dbReference type="NCBI Taxonomy" id="162496"/>
    <lineage>
        <taxon>Bacteria</taxon>
        <taxon>Bacillati</taxon>
        <taxon>Actinomycetota</taxon>
        <taxon>Actinomycetes</taxon>
        <taxon>Micrococcales</taxon>
        <taxon>Micrococcaceae</taxon>
        <taxon>Glutamicibacter</taxon>
    </lineage>
</organism>
<reference evidence="2 3" key="1">
    <citation type="submission" date="2018-12" db="EMBL/GenBank/DDBJ databases">
        <title>Complete Genome Sequence of Glutamicibacter creatinolyticus strain LGCM259,isolated from an abscess of a 12-year-old mare in Italy.</title>
        <authorList>
            <person name="Santos R.G."/>
            <person name="Silva A.L."/>
            <person name="Seyffert N."/>
            <person name="Castro T.L.P."/>
            <person name="Attili A.R."/>
            <person name="Rifici C."/>
            <person name="Mazzullo G."/>
            <person name="Brenig B."/>
            <person name="Venanzi F."/>
            <person name="Azevedo V."/>
        </authorList>
    </citation>
    <scope>NUCLEOTIDE SEQUENCE [LARGE SCALE GENOMIC DNA]</scope>
    <source>
        <strain evidence="2 3">LGCM 259</strain>
    </source>
</reference>
<accession>A0A5B7WWC4</accession>
<evidence type="ECO:0000256" key="1">
    <source>
        <dbReference type="SAM" id="MobiDB-lite"/>
    </source>
</evidence>
<gene>
    <name evidence="2" type="ORF">GcLGCM259_1802</name>
</gene>
<sequence length="41" mass="5115">MSKQKHDIGHQKRLKNKAEKQRLEDLKQAEWLSRNEWKKNR</sequence>
<proteinExistence type="predicted"/>
<dbReference type="EMBL" id="CP034412">
    <property type="protein sequence ID" value="QCY47520.1"/>
    <property type="molecule type" value="Genomic_DNA"/>
</dbReference>
<dbReference type="KEGG" id="gcr:GcLGCM259_1802"/>
<evidence type="ECO:0000313" key="3">
    <source>
        <dbReference type="Proteomes" id="UP000307000"/>
    </source>
</evidence>
<dbReference type="Proteomes" id="UP000307000">
    <property type="component" value="Chromosome"/>
</dbReference>
<keyword evidence="3" id="KW-1185">Reference proteome</keyword>
<dbReference type="RefSeq" id="WP_281283948.1">
    <property type="nucleotide sequence ID" value="NZ_CP034412.1"/>
</dbReference>